<gene>
    <name evidence="2" type="ORF">UFOPK3564_03532</name>
</gene>
<name>A0A6J7K8M6_9ZZZZ</name>
<dbReference type="EMBL" id="CAFBMK010000351">
    <property type="protein sequence ID" value="CAB4951815.1"/>
    <property type="molecule type" value="Genomic_DNA"/>
</dbReference>
<dbReference type="Pfam" id="PF04255">
    <property type="entry name" value="DUF433"/>
    <property type="match status" value="1"/>
</dbReference>
<dbReference type="Pfam" id="PF21321">
    <property type="entry name" value="HTH_66"/>
    <property type="match status" value="1"/>
</dbReference>
<reference evidence="2" key="1">
    <citation type="submission" date="2020-05" db="EMBL/GenBank/DDBJ databases">
        <authorList>
            <person name="Chiriac C."/>
            <person name="Salcher M."/>
            <person name="Ghai R."/>
            <person name="Kavagutti S V."/>
        </authorList>
    </citation>
    <scope>NUCLEOTIDE SEQUENCE</scope>
</reference>
<accession>A0A6J7K8M6</accession>
<dbReference type="Gene3D" id="1.10.10.10">
    <property type="entry name" value="Winged helix-like DNA-binding domain superfamily/Winged helix DNA-binding domain"/>
    <property type="match status" value="1"/>
</dbReference>
<dbReference type="AlphaFoldDB" id="A0A6J7K8M6"/>
<evidence type="ECO:0000259" key="1">
    <source>
        <dbReference type="Pfam" id="PF21321"/>
    </source>
</evidence>
<dbReference type="InterPro" id="IPR048708">
    <property type="entry name" value="VapB45-like_HTH"/>
</dbReference>
<dbReference type="SUPFAM" id="SSF46689">
    <property type="entry name" value="Homeodomain-like"/>
    <property type="match status" value="1"/>
</dbReference>
<sequence>MLASDVEPLAPSDARLTVALFTQRESAGYLGTPASTFGSWASRTEGQPLILTLPRSGGNAVVPFLGFAEAFVLTALRRAGVPMQRIRPAVQHLRREIGLEHALASKSLFTDGRELLYDYAAEGEASELTEVRTGQQQAREIVDTYLDAIRFGDDGWASALTLPNYQHARVVVDPHVAFGLPTVAGNGARVEDIVGRFLAAEDIDEIAEDFELDRTAVEDVIRVATRAAT</sequence>
<dbReference type="InterPro" id="IPR036388">
    <property type="entry name" value="WH-like_DNA-bd_sf"/>
</dbReference>
<proteinExistence type="predicted"/>
<organism evidence="2">
    <name type="scientific">freshwater metagenome</name>
    <dbReference type="NCBI Taxonomy" id="449393"/>
    <lineage>
        <taxon>unclassified sequences</taxon>
        <taxon>metagenomes</taxon>
        <taxon>ecological metagenomes</taxon>
    </lineage>
</organism>
<protein>
    <submittedName>
        <fullName evidence="2">Unannotated protein</fullName>
    </submittedName>
</protein>
<evidence type="ECO:0000313" key="2">
    <source>
        <dbReference type="EMBL" id="CAB4951815.1"/>
    </source>
</evidence>
<dbReference type="InterPro" id="IPR009057">
    <property type="entry name" value="Homeodomain-like_sf"/>
</dbReference>
<feature type="domain" description="Putative antitoxin VapB45-like DNA-binding HTH" evidence="1">
    <location>
        <begin position="20"/>
        <end position="90"/>
    </location>
</feature>
<dbReference type="InterPro" id="IPR007367">
    <property type="entry name" value="DUF433"/>
</dbReference>